<dbReference type="NCBIfam" id="TIGR01730">
    <property type="entry name" value="RND_mfp"/>
    <property type="match status" value="1"/>
</dbReference>
<evidence type="ECO:0000259" key="7">
    <source>
        <dbReference type="Pfam" id="PF25917"/>
    </source>
</evidence>
<evidence type="ECO:0000256" key="4">
    <source>
        <dbReference type="SAM" id="Coils"/>
    </source>
</evidence>
<dbReference type="GO" id="GO:0022857">
    <property type="term" value="F:transmembrane transporter activity"/>
    <property type="evidence" value="ECO:0007669"/>
    <property type="project" value="InterPro"/>
</dbReference>
<organism evidence="9 10">
    <name type="scientific">Lancefieldella parvula (strain ATCC 33793 / DSM 20469 / CCUG 32760 / JCM 10300 / KCTC 3663 / VPI 0546 / 1246)</name>
    <name type="common">Atopobium parvulum</name>
    <dbReference type="NCBI Taxonomy" id="521095"/>
    <lineage>
        <taxon>Bacteria</taxon>
        <taxon>Bacillati</taxon>
        <taxon>Actinomycetota</taxon>
        <taxon>Coriobacteriia</taxon>
        <taxon>Coriobacteriales</taxon>
        <taxon>Atopobiaceae</taxon>
        <taxon>Lancefieldella</taxon>
    </lineage>
</organism>
<feature type="coiled-coil region" evidence="4">
    <location>
        <begin position="153"/>
        <end position="234"/>
    </location>
</feature>
<sequence length="465" mass="48592">MFHFDRKLQQQESDTSSASDNTTDVISRIGVITPTEDEEDAEAREAYESLMRHRKIRRRKKFIKVGIVLGIVVLVAILVILRLLQDANQVEAPVTSTTFITRGEFIDSVSASGSIKPISSTVVTPEVNGIIQDVQVTEGSTVKKGDKLFTIKNDELDKAVRKAAQQVKAAENEVSKARSALVSARNGVSEVGENGQEANAASGAAAVEAAEANLESAQIALEEARSAYNDAVDQADKRVVTAPCDGTVIVMNAVNGASVGSSAPGSGNSGPLITIADLSQMKVNVQINEVDISRIAADQKAQVTFTALRDLYCDAVVTHVSAVSSSGADASTSYDSPGRSIVSYTVDLLISSPDASIKPGMTANVDIMIQHMDNVLTVPLVAVMDDGDGAYVNVVTSRDEKGHLQVKRVPVTVKAQSSTTAVIEGAGIEDGTEVMIGGGSGPSQGADMDAPEGATAGSTGSKDSK</sequence>
<keyword evidence="3 4" id="KW-0175">Coiled coil</keyword>
<protein>
    <submittedName>
        <fullName evidence="9">Efflux transporter, RND family, MFP subunit</fullName>
    </submittedName>
</protein>
<dbReference type="STRING" id="521095.Apar_0228"/>
<feature type="domain" description="YknX-like beta-barrel" evidence="8">
    <location>
        <begin position="281"/>
        <end position="367"/>
    </location>
</feature>
<feature type="compositionally biased region" description="Polar residues" evidence="5">
    <location>
        <begin position="456"/>
        <end position="465"/>
    </location>
</feature>
<evidence type="ECO:0000256" key="3">
    <source>
        <dbReference type="ARBA" id="ARBA00023054"/>
    </source>
</evidence>
<dbReference type="SUPFAM" id="SSF111369">
    <property type="entry name" value="HlyD-like secretion proteins"/>
    <property type="match status" value="1"/>
</dbReference>
<dbReference type="PANTHER" id="PTHR32347">
    <property type="entry name" value="EFFLUX SYSTEM COMPONENT YKNX-RELATED"/>
    <property type="match status" value="1"/>
</dbReference>
<evidence type="ECO:0000313" key="10">
    <source>
        <dbReference type="Proteomes" id="UP000000960"/>
    </source>
</evidence>
<dbReference type="RefSeq" id="WP_012808318.1">
    <property type="nucleotide sequence ID" value="NC_013203.1"/>
</dbReference>
<dbReference type="GO" id="GO:0016020">
    <property type="term" value="C:membrane"/>
    <property type="evidence" value="ECO:0007669"/>
    <property type="project" value="InterPro"/>
</dbReference>
<dbReference type="PANTHER" id="PTHR32347:SF14">
    <property type="entry name" value="EFFLUX SYSTEM COMPONENT YKNX-RELATED"/>
    <property type="match status" value="1"/>
</dbReference>
<dbReference type="Proteomes" id="UP000000960">
    <property type="component" value="Chromosome"/>
</dbReference>
<evidence type="ECO:0000256" key="2">
    <source>
        <dbReference type="ARBA" id="ARBA00009477"/>
    </source>
</evidence>
<feature type="region of interest" description="Disordered" evidence="5">
    <location>
        <begin position="437"/>
        <end position="465"/>
    </location>
</feature>
<evidence type="ECO:0000256" key="5">
    <source>
        <dbReference type="SAM" id="MobiDB-lite"/>
    </source>
</evidence>
<dbReference type="AlphaFoldDB" id="C8W972"/>
<keyword evidence="6" id="KW-0812">Transmembrane</keyword>
<dbReference type="Pfam" id="PF25917">
    <property type="entry name" value="BSH_RND"/>
    <property type="match status" value="1"/>
</dbReference>
<accession>C8W972</accession>
<dbReference type="InterPro" id="IPR006143">
    <property type="entry name" value="RND_pump_MFP"/>
</dbReference>
<keyword evidence="6" id="KW-1133">Transmembrane helix</keyword>
<dbReference type="GO" id="GO:0030313">
    <property type="term" value="C:cell envelope"/>
    <property type="evidence" value="ECO:0007669"/>
    <property type="project" value="UniProtKB-SubCell"/>
</dbReference>
<evidence type="ECO:0000256" key="6">
    <source>
        <dbReference type="SAM" id="Phobius"/>
    </source>
</evidence>
<dbReference type="EMBL" id="CP001721">
    <property type="protein sequence ID" value="ACV50660.1"/>
    <property type="molecule type" value="Genomic_DNA"/>
</dbReference>
<dbReference type="GeneID" id="84805766"/>
<keyword evidence="10" id="KW-1185">Reference proteome</keyword>
<evidence type="ECO:0000256" key="1">
    <source>
        <dbReference type="ARBA" id="ARBA00004196"/>
    </source>
</evidence>
<dbReference type="KEGG" id="apv:Apar_0228"/>
<dbReference type="Gene3D" id="2.40.30.170">
    <property type="match status" value="1"/>
</dbReference>
<dbReference type="InterPro" id="IPR050465">
    <property type="entry name" value="UPF0194_transport"/>
</dbReference>
<dbReference type="Pfam" id="PF25990">
    <property type="entry name" value="Beta-barrel_YknX"/>
    <property type="match status" value="1"/>
</dbReference>
<dbReference type="InterPro" id="IPR058636">
    <property type="entry name" value="Beta-barrel_YknX"/>
</dbReference>
<gene>
    <name evidence="9" type="ordered locus">Apar_0228</name>
</gene>
<evidence type="ECO:0000313" key="9">
    <source>
        <dbReference type="EMBL" id="ACV50660.1"/>
    </source>
</evidence>
<feature type="transmembrane region" description="Helical" evidence="6">
    <location>
        <begin position="62"/>
        <end position="84"/>
    </location>
</feature>
<dbReference type="InterPro" id="IPR058625">
    <property type="entry name" value="MdtA-like_BSH"/>
</dbReference>
<name>C8W972_LANP1</name>
<dbReference type="HOGENOM" id="CLU_043942_0_0_11"/>
<dbReference type="eggNOG" id="COG0845">
    <property type="taxonomic scope" value="Bacteria"/>
</dbReference>
<keyword evidence="6" id="KW-0472">Membrane</keyword>
<dbReference type="Gene3D" id="2.40.50.100">
    <property type="match status" value="1"/>
</dbReference>
<reference evidence="9 10" key="1">
    <citation type="journal article" date="2009" name="Stand. Genomic Sci.">
        <title>Complete genome sequence of Atopobium parvulum type strain (IPP 1246).</title>
        <authorList>
            <person name="Copeland A."/>
            <person name="Sikorski J."/>
            <person name="Lapidus A."/>
            <person name="Nolan M."/>
            <person name="Del Rio T.G."/>
            <person name="Lucas S."/>
            <person name="Chen F."/>
            <person name="Tice H."/>
            <person name="Pitluck S."/>
            <person name="Cheng J.F."/>
            <person name="Pukall R."/>
            <person name="Chertkov O."/>
            <person name="Brettin T."/>
            <person name="Han C."/>
            <person name="Detter J.C."/>
            <person name="Kuske C."/>
            <person name="Bruce D."/>
            <person name="Goodwin L."/>
            <person name="Ivanova N."/>
            <person name="Mavromatis K."/>
            <person name="Mikhailova N."/>
            <person name="Chen A."/>
            <person name="Palaniappan K."/>
            <person name="Chain P."/>
            <person name="Rohde M."/>
            <person name="Goker M."/>
            <person name="Bristow J."/>
            <person name="Eisen J.A."/>
            <person name="Markowitz V."/>
            <person name="Hugenholtz P."/>
            <person name="Kyrpides N.C."/>
            <person name="Klenk H.P."/>
            <person name="Detter J.C."/>
        </authorList>
    </citation>
    <scope>NUCLEOTIDE SEQUENCE [LARGE SCALE GENOMIC DNA]</scope>
    <source>
        <strain evidence="10">ATCC 33793 / DSM 20469 / CCUG 32760 / JCM 10300 / KCTC 3663 / VPI 0546 / 1246</strain>
    </source>
</reference>
<evidence type="ECO:0000259" key="8">
    <source>
        <dbReference type="Pfam" id="PF25990"/>
    </source>
</evidence>
<dbReference type="Gene3D" id="2.40.420.20">
    <property type="match status" value="1"/>
</dbReference>
<feature type="region of interest" description="Disordered" evidence="5">
    <location>
        <begin position="1"/>
        <end position="21"/>
    </location>
</feature>
<dbReference type="OrthoDB" id="3186084at2"/>
<proteinExistence type="inferred from homology"/>
<comment type="subcellular location">
    <subcellularLocation>
        <location evidence="1">Cell envelope</location>
    </subcellularLocation>
</comment>
<feature type="domain" description="Multidrug resistance protein MdtA-like barrel-sandwich hybrid" evidence="7">
    <location>
        <begin position="123"/>
        <end position="262"/>
    </location>
</feature>
<comment type="similarity">
    <text evidence="2">Belongs to the membrane fusion protein (MFP) (TC 8.A.1) family.</text>
</comment>